<organism evidence="2 3">
    <name type="scientific">Mesoflavibacter zeaxanthinifaciens subsp. sabulilitoris</name>
    <dbReference type="NCBI Taxonomy" id="1520893"/>
    <lineage>
        <taxon>Bacteria</taxon>
        <taxon>Pseudomonadati</taxon>
        <taxon>Bacteroidota</taxon>
        <taxon>Flavobacteriia</taxon>
        <taxon>Flavobacteriales</taxon>
        <taxon>Flavobacteriaceae</taxon>
        <taxon>Mesoflavibacter</taxon>
    </lineage>
</organism>
<keyword evidence="3" id="KW-1185">Reference proteome</keyword>
<sequence length="141" mass="15318">MLRKILATIAGIIAASLSIYLIETLGHTLFPYPEGAKPMDMEWIKNNIDLIPRGSMIAVIIAHGVGIAVGMFIAGLIAKTSIIPAYIVAGFMVVATIANWFMIPSPTWFYIADGISVIAGFLFGKPLARRHIYGKIETIRS</sequence>
<feature type="transmembrane region" description="Helical" evidence="1">
    <location>
        <begin position="83"/>
        <end position="102"/>
    </location>
</feature>
<evidence type="ECO:0000313" key="2">
    <source>
        <dbReference type="EMBL" id="PSG89309.1"/>
    </source>
</evidence>
<comment type="caution">
    <text evidence="2">The sequence shown here is derived from an EMBL/GenBank/DDBJ whole genome shotgun (WGS) entry which is preliminary data.</text>
</comment>
<dbReference type="OrthoDB" id="893761at2"/>
<keyword evidence="1" id="KW-0812">Transmembrane</keyword>
<keyword evidence="1" id="KW-0472">Membrane</keyword>
<feature type="transmembrane region" description="Helical" evidence="1">
    <location>
        <begin position="108"/>
        <end position="128"/>
    </location>
</feature>
<accession>A0A2T1NAZ6</accession>
<proteinExistence type="predicted"/>
<dbReference type="AlphaFoldDB" id="A0A2T1NAZ6"/>
<reference evidence="2 3" key="1">
    <citation type="submission" date="2018-03" db="EMBL/GenBank/DDBJ databases">
        <title>Mesoflavibacter sp. HG37 and Mesoflavibacter sp. HG96 sp.nov., two marine bacteria isolated from seawater of Western Pacific Ocean.</title>
        <authorList>
            <person name="Cheng H."/>
            <person name="Wu Y.-H."/>
            <person name="Guo L.-L."/>
            <person name="Xu X.-W."/>
        </authorList>
    </citation>
    <scope>NUCLEOTIDE SEQUENCE [LARGE SCALE GENOMIC DNA]</scope>
    <source>
        <strain evidence="2 3">KCTC 42117</strain>
    </source>
</reference>
<feature type="transmembrane region" description="Helical" evidence="1">
    <location>
        <begin position="7"/>
        <end position="30"/>
    </location>
</feature>
<dbReference type="EMBL" id="PXOT01000024">
    <property type="protein sequence ID" value="PSG89309.1"/>
    <property type="molecule type" value="Genomic_DNA"/>
</dbReference>
<name>A0A2T1NAZ6_9FLAO</name>
<dbReference type="RefSeq" id="WP_106679462.1">
    <property type="nucleotide sequence ID" value="NZ_JACHWV010000003.1"/>
</dbReference>
<keyword evidence="1" id="KW-1133">Transmembrane helix</keyword>
<evidence type="ECO:0000256" key="1">
    <source>
        <dbReference type="SAM" id="Phobius"/>
    </source>
</evidence>
<feature type="transmembrane region" description="Helical" evidence="1">
    <location>
        <begin position="50"/>
        <end position="76"/>
    </location>
</feature>
<protein>
    <submittedName>
        <fullName evidence="2">Uncharacterized protein</fullName>
    </submittedName>
</protein>
<gene>
    <name evidence="2" type="ORF">C7H61_10175</name>
</gene>
<evidence type="ECO:0000313" key="3">
    <source>
        <dbReference type="Proteomes" id="UP000238430"/>
    </source>
</evidence>
<dbReference type="Proteomes" id="UP000238430">
    <property type="component" value="Unassembled WGS sequence"/>
</dbReference>